<accession>A0A1H4CTL2</accession>
<dbReference type="STRING" id="551991.SAMN05192529_13626"/>
<evidence type="ECO:0000313" key="3">
    <source>
        <dbReference type="Proteomes" id="UP000199041"/>
    </source>
</evidence>
<feature type="transmembrane region" description="Helical" evidence="1">
    <location>
        <begin position="115"/>
        <end position="132"/>
    </location>
</feature>
<feature type="transmembrane region" description="Helical" evidence="1">
    <location>
        <begin position="17"/>
        <end position="37"/>
    </location>
</feature>
<dbReference type="EMBL" id="FNQY01000036">
    <property type="protein sequence ID" value="SEA63706.1"/>
    <property type="molecule type" value="Genomic_DNA"/>
</dbReference>
<dbReference type="Pfam" id="PF14087">
    <property type="entry name" value="DUF4267"/>
    <property type="match status" value="1"/>
</dbReference>
<evidence type="ECO:0000313" key="2">
    <source>
        <dbReference type="EMBL" id="SEA63706.1"/>
    </source>
</evidence>
<gene>
    <name evidence="2" type="ORF">SAMN05192529_13626</name>
</gene>
<dbReference type="AlphaFoldDB" id="A0A1H4CTL2"/>
<feature type="transmembrane region" description="Helical" evidence="1">
    <location>
        <begin position="84"/>
        <end position="103"/>
    </location>
</feature>
<proteinExistence type="predicted"/>
<keyword evidence="1" id="KW-0472">Membrane</keyword>
<keyword evidence="3" id="KW-1185">Reference proteome</keyword>
<keyword evidence="1" id="KW-1133">Transmembrane helix</keyword>
<sequence length="136" mass="15736">MKTTNATQNWGYQNPSFWMALLIALMIIMVGLKFFFIPEQSATDFGISFDSSRDIPFGYIKGIRDIFSGIVLLPLLYFRMKRAVAWVLAMVIIVPVTDFILVWKVSGIQNWTHMLIHDLTVLYIIFTCYLLFGKKK</sequence>
<reference evidence="2 3" key="1">
    <citation type="submission" date="2016-10" db="EMBL/GenBank/DDBJ databases">
        <authorList>
            <person name="de Groot N.N."/>
        </authorList>
    </citation>
    <scope>NUCLEOTIDE SEQUENCE [LARGE SCALE GENOMIC DNA]</scope>
    <source>
        <strain evidence="2 3">Vu-144</strain>
    </source>
</reference>
<dbReference type="RefSeq" id="WP_091401311.1">
    <property type="nucleotide sequence ID" value="NZ_FNQY01000036.1"/>
</dbReference>
<evidence type="ECO:0000256" key="1">
    <source>
        <dbReference type="SAM" id="Phobius"/>
    </source>
</evidence>
<organism evidence="2 3">
    <name type="scientific">Arachidicoccus rhizosphaerae</name>
    <dbReference type="NCBI Taxonomy" id="551991"/>
    <lineage>
        <taxon>Bacteria</taxon>
        <taxon>Pseudomonadati</taxon>
        <taxon>Bacteroidota</taxon>
        <taxon>Chitinophagia</taxon>
        <taxon>Chitinophagales</taxon>
        <taxon>Chitinophagaceae</taxon>
        <taxon>Arachidicoccus</taxon>
    </lineage>
</organism>
<protein>
    <recommendedName>
        <fullName evidence="4">DUF4267 domain-containing protein</fullName>
    </recommendedName>
</protein>
<keyword evidence="1" id="KW-0812">Transmembrane</keyword>
<dbReference type="Proteomes" id="UP000199041">
    <property type="component" value="Unassembled WGS sequence"/>
</dbReference>
<name>A0A1H4CTL2_9BACT</name>
<evidence type="ECO:0008006" key="4">
    <source>
        <dbReference type="Google" id="ProtNLM"/>
    </source>
</evidence>
<dbReference type="InterPro" id="IPR025363">
    <property type="entry name" value="DUF4267"/>
</dbReference>
<dbReference type="OrthoDB" id="2968810at2"/>